<dbReference type="InterPro" id="IPR043722">
    <property type="entry name" value="DUF5663"/>
</dbReference>
<name>A0A1G2B747_9BACT</name>
<proteinExistence type="predicted"/>
<dbReference type="AlphaFoldDB" id="A0A1G2B747"/>
<protein>
    <submittedName>
        <fullName evidence="1">Uncharacterized protein</fullName>
    </submittedName>
</protein>
<evidence type="ECO:0000313" key="2">
    <source>
        <dbReference type="Proteomes" id="UP000176952"/>
    </source>
</evidence>
<sequence length="117" mass="13549">MTVPISPIIEQFIDQILKESQLDMLDPKFLAEYKVALAEEIEKRIGIETMKMLNNDQLARLDQMLTDKAGLNAEKVTQFFSKEIPEYDKKIATKMLEFKTLFINRAKTQREAAVPKK</sequence>
<reference evidence="1 2" key="1">
    <citation type="journal article" date="2016" name="Nat. Commun.">
        <title>Thousands of microbial genomes shed light on interconnected biogeochemical processes in an aquifer system.</title>
        <authorList>
            <person name="Anantharaman K."/>
            <person name="Brown C.T."/>
            <person name="Hug L.A."/>
            <person name="Sharon I."/>
            <person name="Castelle C.J."/>
            <person name="Probst A.J."/>
            <person name="Thomas B.C."/>
            <person name="Singh A."/>
            <person name="Wilkins M.J."/>
            <person name="Karaoz U."/>
            <person name="Brodie E.L."/>
            <person name="Williams K.H."/>
            <person name="Hubbard S.S."/>
            <person name="Banfield J.F."/>
        </authorList>
    </citation>
    <scope>NUCLEOTIDE SEQUENCE [LARGE SCALE GENOMIC DNA]</scope>
</reference>
<dbReference type="STRING" id="1798542.A3F54_05460"/>
<organism evidence="1 2">
    <name type="scientific">Candidatus Kerfeldbacteria bacterium RIFCSPHIGHO2_12_FULL_48_17</name>
    <dbReference type="NCBI Taxonomy" id="1798542"/>
    <lineage>
        <taxon>Bacteria</taxon>
        <taxon>Candidatus Kerfeldiibacteriota</taxon>
    </lineage>
</organism>
<gene>
    <name evidence="1" type="ORF">A3F54_05460</name>
</gene>
<dbReference type="Pfam" id="PF18908">
    <property type="entry name" value="DUF5663"/>
    <property type="match status" value="1"/>
</dbReference>
<dbReference type="EMBL" id="MHKD01000013">
    <property type="protein sequence ID" value="OGY84526.1"/>
    <property type="molecule type" value="Genomic_DNA"/>
</dbReference>
<comment type="caution">
    <text evidence="1">The sequence shown here is derived from an EMBL/GenBank/DDBJ whole genome shotgun (WGS) entry which is preliminary data.</text>
</comment>
<evidence type="ECO:0000313" key="1">
    <source>
        <dbReference type="EMBL" id="OGY84526.1"/>
    </source>
</evidence>
<dbReference type="Proteomes" id="UP000176952">
    <property type="component" value="Unassembled WGS sequence"/>
</dbReference>
<accession>A0A1G2B747</accession>